<dbReference type="AlphaFoldDB" id="A0AAV4II93"/>
<sequence>MIPKSTNKPSLAASAIHTPAESHPLHQTLALKYKHLMDEEEITVTRIPPDIPEHQQKQALGLHLKSVVGIFLSKTRAGQQDFVIHGGIALTIHMLNQVSAETIQQVEQDNDTPTKFRFPVLEEQQLDIDLVCNRTDPGIEALIRLLKDSLGNYEGICHITADRSPRNINIILDDATLPPLERFLIGGLTQTITATYNDEIVLTLDITYPPIDEPSSELEYRRPYCKQSEPMTVKLGESNVVVNSSTLKQSLDDLLCSFRNTNYLPANQNKFFHRIKTIIKLSYEKKLLLDDHDILDILLYSFTIKDKEQKLVKSSFQQTISPDTKSQKTNTEASAAAKLKSKEVQATQKYKDKKLMAVPESTSLYAQTDLSIPCDTEKKTYSDKAVQTILHDPIEIPPSTKPKATFSKPRSQECSARSVTQSKSTTPKTDALKARSHKEIQTDLEKIVFEKMKEKISATGKKRIYQQLKHLLDITDLLHLYSELLSNVTLEEYITTMELDNYIDIFENKPDQLLKQLQLLGSKIDRLENTELYETAALLYLSHIELYNIRRNAKTAHYNAILVNQTNKLRIELQTIDAEYFEAICLATRWLMLSGEEISDYKAQLKALTEALVCRYKDFLAIYPYNFRLLCDHPHALVYLRTVLIRLTGNPYDELMLEHIDLCIRRKKYRETQQKAKALPYADDLKEILYSIRNPLSHCAKLQELPKLAYTEGLYDYAGTLMVAHLTMMADIPEYLQECHKTGFFQATGTCDILNIYSALTHHPLDTENMDEQTISRAYKDTLLQFDLMKASNKLKPLHLEEWGSLKITDPNHHLRLDHWHELLSSLQKKNESPLDTVPEAATALLK</sequence>
<evidence type="ECO:0000313" key="2">
    <source>
        <dbReference type="EMBL" id="GFS09358.1"/>
    </source>
</evidence>
<comment type="caution">
    <text evidence="2">The sequence shown here is derived from an EMBL/GenBank/DDBJ whole genome shotgun (WGS) entry which is preliminary data.</text>
</comment>
<keyword evidence="3" id="KW-1185">Reference proteome</keyword>
<dbReference type="Proteomes" id="UP000762676">
    <property type="component" value="Unassembled WGS sequence"/>
</dbReference>
<protein>
    <submittedName>
        <fullName evidence="2">Uncharacterized protein</fullName>
    </submittedName>
</protein>
<proteinExistence type="predicted"/>
<feature type="compositionally biased region" description="Polar residues" evidence="1">
    <location>
        <begin position="408"/>
        <end position="428"/>
    </location>
</feature>
<dbReference type="EMBL" id="BMAT01009591">
    <property type="protein sequence ID" value="GFS09358.1"/>
    <property type="molecule type" value="Genomic_DNA"/>
</dbReference>
<name>A0AAV4II93_9GAST</name>
<reference evidence="2 3" key="1">
    <citation type="journal article" date="2021" name="Elife">
        <title>Chloroplast acquisition without the gene transfer in kleptoplastic sea slugs, Plakobranchus ocellatus.</title>
        <authorList>
            <person name="Maeda T."/>
            <person name="Takahashi S."/>
            <person name="Yoshida T."/>
            <person name="Shimamura S."/>
            <person name="Takaki Y."/>
            <person name="Nagai Y."/>
            <person name="Toyoda A."/>
            <person name="Suzuki Y."/>
            <person name="Arimoto A."/>
            <person name="Ishii H."/>
            <person name="Satoh N."/>
            <person name="Nishiyama T."/>
            <person name="Hasebe M."/>
            <person name="Maruyama T."/>
            <person name="Minagawa J."/>
            <person name="Obokata J."/>
            <person name="Shigenobu S."/>
        </authorList>
    </citation>
    <scope>NUCLEOTIDE SEQUENCE [LARGE SCALE GENOMIC DNA]</scope>
</reference>
<gene>
    <name evidence="2" type="ORF">ElyMa_004780300</name>
</gene>
<evidence type="ECO:0000256" key="1">
    <source>
        <dbReference type="SAM" id="MobiDB-lite"/>
    </source>
</evidence>
<accession>A0AAV4II93</accession>
<evidence type="ECO:0000313" key="3">
    <source>
        <dbReference type="Proteomes" id="UP000762676"/>
    </source>
</evidence>
<organism evidence="2 3">
    <name type="scientific">Elysia marginata</name>
    <dbReference type="NCBI Taxonomy" id="1093978"/>
    <lineage>
        <taxon>Eukaryota</taxon>
        <taxon>Metazoa</taxon>
        <taxon>Spiralia</taxon>
        <taxon>Lophotrochozoa</taxon>
        <taxon>Mollusca</taxon>
        <taxon>Gastropoda</taxon>
        <taxon>Heterobranchia</taxon>
        <taxon>Euthyneura</taxon>
        <taxon>Panpulmonata</taxon>
        <taxon>Sacoglossa</taxon>
        <taxon>Placobranchoidea</taxon>
        <taxon>Plakobranchidae</taxon>
        <taxon>Elysia</taxon>
    </lineage>
</organism>
<feature type="region of interest" description="Disordered" evidence="1">
    <location>
        <begin position="397"/>
        <end position="435"/>
    </location>
</feature>